<gene>
    <name evidence="3" type="primary">pgpA</name>
    <name evidence="3" type="ORF">Pla133_48030</name>
</gene>
<dbReference type="PIRSF" id="PIRSF006162">
    <property type="entry name" value="PgpA"/>
    <property type="match status" value="1"/>
</dbReference>
<dbReference type="RefSeq" id="WP_145069802.1">
    <property type="nucleotide sequence ID" value="NZ_CP036287.1"/>
</dbReference>
<keyword evidence="1" id="KW-0812">Transmembrane</keyword>
<evidence type="ECO:0000313" key="3">
    <source>
        <dbReference type="EMBL" id="QDU69682.1"/>
    </source>
</evidence>
<feature type="transmembrane region" description="Helical" evidence="1">
    <location>
        <begin position="12"/>
        <end position="35"/>
    </location>
</feature>
<dbReference type="SUPFAM" id="SSF101307">
    <property type="entry name" value="YutG-like"/>
    <property type="match status" value="1"/>
</dbReference>
<dbReference type="CDD" id="cd06971">
    <property type="entry name" value="PgpA"/>
    <property type="match status" value="1"/>
</dbReference>
<keyword evidence="4" id="KW-1185">Reference proteome</keyword>
<feature type="transmembrane region" description="Helical" evidence="1">
    <location>
        <begin position="130"/>
        <end position="151"/>
    </location>
</feature>
<dbReference type="AlphaFoldDB" id="A0A518BRT1"/>
<dbReference type="PANTHER" id="PTHR36305">
    <property type="entry name" value="PHOSPHATIDYLGLYCEROPHOSPHATASE A"/>
    <property type="match status" value="1"/>
</dbReference>
<dbReference type="InterPro" id="IPR007686">
    <property type="entry name" value="YutG/PgpA"/>
</dbReference>
<dbReference type="GO" id="GO:0008962">
    <property type="term" value="F:phosphatidylglycerophosphatase activity"/>
    <property type="evidence" value="ECO:0007669"/>
    <property type="project" value="UniProtKB-EC"/>
</dbReference>
<evidence type="ECO:0000313" key="4">
    <source>
        <dbReference type="Proteomes" id="UP000316921"/>
    </source>
</evidence>
<dbReference type="Proteomes" id="UP000316921">
    <property type="component" value="Chromosome"/>
</dbReference>
<evidence type="ECO:0000259" key="2">
    <source>
        <dbReference type="Pfam" id="PF04608"/>
    </source>
</evidence>
<dbReference type="GO" id="GO:0006629">
    <property type="term" value="P:lipid metabolic process"/>
    <property type="evidence" value="ECO:0007669"/>
    <property type="project" value="InterPro"/>
</dbReference>
<dbReference type="Pfam" id="PF04608">
    <property type="entry name" value="PgpA"/>
    <property type="match status" value="1"/>
</dbReference>
<keyword evidence="1" id="KW-1133">Transmembrane helix</keyword>
<accession>A0A518BRT1</accession>
<keyword evidence="1" id="KW-0472">Membrane</keyword>
<reference evidence="3 4" key="1">
    <citation type="submission" date="2019-02" db="EMBL/GenBank/DDBJ databases">
        <title>Deep-cultivation of Planctomycetes and their phenomic and genomic characterization uncovers novel biology.</title>
        <authorList>
            <person name="Wiegand S."/>
            <person name="Jogler M."/>
            <person name="Boedeker C."/>
            <person name="Pinto D."/>
            <person name="Vollmers J."/>
            <person name="Rivas-Marin E."/>
            <person name="Kohn T."/>
            <person name="Peeters S.H."/>
            <person name="Heuer A."/>
            <person name="Rast P."/>
            <person name="Oberbeckmann S."/>
            <person name="Bunk B."/>
            <person name="Jeske O."/>
            <person name="Meyerdierks A."/>
            <person name="Storesund J.E."/>
            <person name="Kallscheuer N."/>
            <person name="Luecker S."/>
            <person name="Lage O.M."/>
            <person name="Pohl T."/>
            <person name="Merkel B.J."/>
            <person name="Hornburger P."/>
            <person name="Mueller R.-W."/>
            <person name="Bruemmer F."/>
            <person name="Labrenz M."/>
            <person name="Spormann A.M."/>
            <person name="Op den Camp H."/>
            <person name="Overmann J."/>
            <person name="Amann R."/>
            <person name="Jetten M.S.M."/>
            <person name="Mascher T."/>
            <person name="Medema M.H."/>
            <person name="Devos D.P."/>
            <person name="Kaster A.-K."/>
            <person name="Ovreas L."/>
            <person name="Rohde M."/>
            <person name="Galperin M.Y."/>
            <person name="Jogler C."/>
        </authorList>
    </citation>
    <scope>NUCLEOTIDE SEQUENCE [LARGE SCALE GENOMIC DNA]</scope>
    <source>
        <strain evidence="3 4">Pla133</strain>
    </source>
</reference>
<feature type="domain" description="YutG/PgpA" evidence="2">
    <location>
        <begin position="8"/>
        <end position="147"/>
    </location>
</feature>
<organism evidence="3 4">
    <name type="scientific">Engelhardtia mirabilis</name>
    <dbReference type="NCBI Taxonomy" id="2528011"/>
    <lineage>
        <taxon>Bacteria</taxon>
        <taxon>Pseudomonadati</taxon>
        <taxon>Planctomycetota</taxon>
        <taxon>Planctomycetia</taxon>
        <taxon>Planctomycetia incertae sedis</taxon>
        <taxon>Engelhardtia</taxon>
    </lineage>
</organism>
<dbReference type="EMBL" id="CP036287">
    <property type="protein sequence ID" value="QDU69682.1"/>
    <property type="molecule type" value="Genomic_DNA"/>
</dbReference>
<keyword evidence="3" id="KW-0378">Hydrolase</keyword>
<dbReference type="InterPro" id="IPR026037">
    <property type="entry name" value="PgpA"/>
</dbReference>
<evidence type="ECO:0000256" key="1">
    <source>
        <dbReference type="SAM" id="Phobius"/>
    </source>
</evidence>
<proteinExistence type="predicted"/>
<sequence length="161" mass="17146">MDKLKLGIVSCGYLGCSPFAPGTFGTLGGVAIAWGLSFTGNFAVWSLVAAVLVYLVGRSLGDWSEAYAGKKDPGIFVLDEVVGYLVTVWWLGSPTYLTLIVGFFVFRLFDIVKPPPARRMERLGGGDGILLDDVVAGLYGLAVMAAARLLLLEPANWTLVG</sequence>
<feature type="transmembrane region" description="Helical" evidence="1">
    <location>
        <begin position="42"/>
        <end position="61"/>
    </location>
</feature>
<protein>
    <submittedName>
        <fullName evidence="3">Phosphatidylglycerophosphatase A</fullName>
        <ecNumber evidence="3">3.1.3.27</ecNumber>
    </submittedName>
</protein>
<feature type="transmembrane region" description="Helical" evidence="1">
    <location>
        <begin position="81"/>
        <end position="109"/>
    </location>
</feature>
<dbReference type="EC" id="3.1.3.27" evidence="3"/>
<dbReference type="InterPro" id="IPR036681">
    <property type="entry name" value="PgpA-like_sf"/>
</dbReference>
<name>A0A518BRT1_9BACT</name>
<dbReference type="KEGG" id="pbap:Pla133_48030"/>
<dbReference type="PANTHER" id="PTHR36305:SF1">
    <property type="entry name" value="PHOSPHATIDYLGLYCEROPHOSPHATASE A"/>
    <property type="match status" value="1"/>
</dbReference>